<dbReference type="GO" id="GO:0016757">
    <property type="term" value="F:glycosyltransferase activity"/>
    <property type="evidence" value="ECO:0007669"/>
    <property type="project" value="InterPro"/>
</dbReference>
<keyword evidence="4" id="KW-1185">Reference proteome</keyword>
<comment type="caution">
    <text evidence="3">The sequence shown here is derived from an EMBL/GenBank/DDBJ whole genome shotgun (WGS) entry which is preliminary data.</text>
</comment>
<dbReference type="PANTHER" id="PTHR45947:SF3">
    <property type="entry name" value="SULFOQUINOVOSYL TRANSFERASE SQD2"/>
    <property type="match status" value="1"/>
</dbReference>
<dbReference type="RefSeq" id="WP_139447384.1">
    <property type="nucleotide sequence ID" value="NZ_VDMB01000005.1"/>
</dbReference>
<dbReference type="EMBL" id="VDMB01000005">
    <property type="protein sequence ID" value="TYT75292.1"/>
    <property type="molecule type" value="Genomic_DNA"/>
</dbReference>
<dbReference type="Pfam" id="PF00534">
    <property type="entry name" value="Glycos_transf_1"/>
    <property type="match status" value="1"/>
</dbReference>
<dbReference type="SUPFAM" id="SSF53756">
    <property type="entry name" value="UDP-Glycosyltransferase/glycogen phosphorylase"/>
    <property type="match status" value="1"/>
</dbReference>
<evidence type="ECO:0000313" key="3">
    <source>
        <dbReference type="EMBL" id="TYT75292.1"/>
    </source>
</evidence>
<accession>A0A5Q4VG93</accession>
<dbReference type="Proteomes" id="UP000321899">
    <property type="component" value="Unassembled WGS sequence"/>
</dbReference>
<proteinExistence type="predicted"/>
<evidence type="ECO:0000259" key="1">
    <source>
        <dbReference type="Pfam" id="PF00534"/>
    </source>
</evidence>
<protein>
    <submittedName>
        <fullName evidence="3">Glycosyltransferase</fullName>
    </submittedName>
</protein>
<dbReference type="InterPro" id="IPR050194">
    <property type="entry name" value="Glycosyltransferase_grp1"/>
</dbReference>
<feature type="domain" description="Glycosyltransferase subfamily 4-like N-terminal" evidence="2">
    <location>
        <begin position="16"/>
        <end position="166"/>
    </location>
</feature>
<name>A0A5Q4VG93_9BACT</name>
<evidence type="ECO:0000313" key="4">
    <source>
        <dbReference type="Proteomes" id="UP000321899"/>
    </source>
</evidence>
<dbReference type="AlphaFoldDB" id="A0A5Q4VG93"/>
<feature type="domain" description="Glycosyl transferase family 1" evidence="1">
    <location>
        <begin position="200"/>
        <end position="357"/>
    </location>
</feature>
<dbReference type="PANTHER" id="PTHR45947">
    <property type="entry name" value="SULFOQUINOVOSYL TRANSFERASE SQD2"/>
    <property type="match status" value="1"/>
</dbReference>
<gene>
    <name evidence="3" type="ORF">FIM25_06205</name>
</gene>
<reference evidence="3 4" key="1">
    <citation type="submission" date="2019-06" db="EMBL/GenBank/DDBJ databases">
        <title>Desulfobotulus mexicanus sp. nov., a novel sulfate-reducing bacterium isolated from the sediment of an alkaline crater lake in Mexico.</title>
        <authorList>
            <person name="Hirschler-Rea A."/>
        </authorList>
    </citation>
    <scope>NUCLEOTIDE SEQUENCE [LARGE SCALE GENOMIC DNA]</scope>
    <source>
        <strain evidence="3 4">PAR22N</strain>
    </source>
</reference>
<organism evidence="3 4">
    <name type="scientific">Desulfobotulus mexicanus</name>
    <dbReference type="NCBI Taxonomy" id="2586642"/>
    <lineage>
        <taxon>Bacteria</taxon>
        <taxon>Pseudomonadati</taxon>
        <taxon>Thermodesulfobacteriota</taxon>
        <taxon>Desulfobacteria</taxon>
        <taxon>Desulfobacterales</taxon>
        <taxon>Desulfobacteraceae</taxon>
        <taxon>Desulfobotulus</taxon>
    </lineage>
</organism>
<keyword evidence="3" id="KW-0808">Transferase</keyword>
<dbReference type="InterPro" id="IPR028098">
    <property type="entry name" value="Glyco_trans_4-like_N"/>
</dbReference>
<evidence type="ECO:0000259" key="2">
    <source>
        <dbReference type="Pfam" id="PF13439"/>
    </source>
</evidence>
<dbReference type="Pfam" id="PF13439">
    <property type="entry name" value="Glyco_transf_4"/>
    <property type="match status" value="1"/>
</dbReference>
<dbReference type="Gene3D" id="3.40.50.2000">
    <property type="entry name" value="Glycogen Phosphorylase B"/>
    <property type="match status" value="2"/>
</dbReference>
<dbReference type="InterPro" id="IPR001296">
    <property type="entry name" value="Glyco_trans_1"/>
</dbReference>
<sequence>MTQTVLLVNKFYSPSIGGIETAVRQYAHWYREMGYRVIILCCSHTPQKKTVKETIQGIEIIRTASMGNLFSVPISLPFFKYFFQLAPLCNLLHINLQFPWASMAFCLMKKKISGRTIISYHCDVYRQKKLKLITYLFDRKAVRDADTVITGSQILRERSEVLSKIKRTVKILPYSINLLQLDKYLNQQLIPLPDAFCSKGYYIFFGRMVNYKGVRIIEKAFMKLMLENKAVNLLVFGIGPESHRFHNLVKNYPENIIFYNQTFSQQKKYQMLKGAKAFLFPSQYPSEAFGIAQLDAMAMKKTIINTKLPTGVNWAAPDGVCAITIEAGNVKALAEAMQGCEEGKFNLQELGEAGRKRVEDYFDEAVIKKEFFKIVNSTLNKKNFTITDKIH</sequence>
<dbReference type="OrthoDB" id="9790710at2"/>